<proteinExistence type="predicted"/>
<protein>
    <submittedName>
        <fullName evidence="1">Uncharacterized protein</fullName>
    </submittedName>
</protein>
<evidence type="ECO:0000313" key="2">
    <source>
        <dbReference type="Proteomes" id="UP000186015"/>
    </source>
</evidence>
<reference evidence="1 2" key="1">
    <citation type="submission" date="2016-10" db="EMBL/GenBank/DDBJ databases">
        <authorList>
            <person name="de Groot N.N."/>
        </authorList>
    </citation>
    <scope>NUCLEOTIDE SEQUENCE [LARGE SCALE GENOMIC DNA]</scope>
    <source>
        <strain evidence="1 2">KH2T6</strain>
    </source>
</reference>
<accession>A0A1H7KFK8</accession>
<sequence length="225" mass="26714">MRGIYHSETENDMRFKCGCCGETVKKEPKIPEGFVGWAYCCDDCIMEWLESGEEIPHIDSESWIRREKRPEVDEICCIRVRKPFDEEIGDEFYMQLKSPRDYYTDEMTDEVIACGGIIKCRFESVVSRDEYIAWIKVRVLEVFMNEELYKAFDEYEREEPLVSEFERLNYDTGKWRGLLLWDGGGDIGEYCDIYTDDDGREHLVLQGFWDYHNEYVYFGNIVSKS</sequence>
<dbReference type="RefSeq" id="WP_074832922.1">
    <property type="nucleotide sequence ID" value="NZ_FOAT01000006.1"/>
</dbReference>
<evidence type="ECO:0000313" key="1">
    <source>
        <dbReference type="EMBL" id="SEK85673.1"/>
    </source>
</evidence>
<gene>
    <name evidence="1" type="ORF">SAMN05216469_106209</name>
</gene>
<dbReference type="Proteomes" id="UP000186015">
    <property type="component" value="Unassembled WGS sequence"/>
</dbReference>
<organism evidence="1 2">
    <name type="scientific">Ruminococcus albus</name>
    <dbReference type="NCBI Taxonomy" id="1264"/>
    <lineage>
        <taxon>Bacteria</taxon>
        <taxon>Bacillati</taxon>
        <taxon>Bacillota</taxon>
        <taxon>Clostridia</taxon>
        <taxon>Eubacteriales</taxon>
        <taxon>Oscillospiraceae</taxon>
        <taxon>Ruminococcus</taxon>
    </lineage>
</organism>
<dbReference type="AlphaFoldDB" id="A0A1H7KFK8"/>
<dbReference type="OrthoDB" id="1819532at2"/>
<name>A0A1H7KFK8_RUMAL</name>
<dbReference type="EMBL" id="FOAT01000006">
    <property type="protein sequence ID" value="SEK85673.1"/>
    <property type="molecule type" value="Genomic_DNA"/>
</dbReference>